<dbReference type="PANTHER" id="PTHR23410:SF12">
    <property type="entry name" value="LARGE RIBOSOMAL SUBUNIT PROTEIN UL18"/>
    <property type="match status" value="1"/>
</dbReference>
<sequence length="297" mass="33866">MGLVKVIKNRAYFKRFQVKYRRRREGKTDYYARKRLIWQDKNKYNTPKYRLVVRITNTDIVSQIIFARIDGDKVLCSAYSHELKKYGIPVGLTNYPAAYCTGLLLARRVLKHFKLDTMYKGLEKADGSEFSVEREDNEKGPFTCYLDVGLACTTTGAKLFGVMKGAIDGGLSIPHSSSRFPGFDKESKQYDAAAHRDRIFGKNIAEYMEALHKDNPDGYKKQFSAYIKAGISAEKIAAMYTKAHAEIRKDPAHVKSTKKAPATHKTFKAKKLPIEMRKQRVDEKKQKLMAEVLAETA</sequence>
<evidence type="ECO:0000259" key="9">
    <source>
        <dbReference type="Pfam" id="PF14204"/>
    </source>
</evidence>
<evidence type="ECO:0000256" key="8">
    <source>
        <dbReference type="ARBA" id="ARBA00035352"/>
    </source>
</evidence>
<dbReference type="HAMAP" id="MF_01337_A">
    <property type="entry name" value="Ribosomal_uL18_A"/>
    <property type="match status" value="1"/>
</dbReference>
<dbReference type="InterPro" id="IPR057268">
    <property type="entry name" value="Ribosomal_L18"/>
</dbReference>
<keyword evidence="4" id="KW-0699">rRNA-binding</keyword>
<evidence type="ECO:0000256" key="3">
    <source>
        <dbReference type="ARBA" id="ARBA00022490"/>
    </source>
</evidence>
<comment type="subcellular location">
    <subcellularLocation>
        <location evidence="1">Cytoplasm</location>
    </subcellularLocation>
</comment>
<evidence type="ECO:0000256" key="6">
    <source>
        <dbReference type="ARBA" id="ARBA00023274"/>
    </source>
</evidence>
<keyword evidence="4" id="KW-0694">RNA-binding</keyword>
<keyword evidence="3" id="KW-0963">Cytoplasm</keyword>
<dbReference type="EMBL" id="JBJKFK010002028">
    <property type="protein sequence ID" value="KAL3311763.1"/>
    <property type="molecule type" value="Genomic_DNA"/>
</dbReference>
<dbReference type="GO" id="GO:0019843">
    <property type="term" value="F:rRNA binding"/>
    <property type="evidence" value="ECO:0007669"/>
    <property type="project" value="UniProtKB-KW"/>
</dbReference>
<dbReference type="InterPro" id="IPR025607">
    <property type="entry name" value="Ribosomal_uL18_C_euk"/>
</dbReference>
<dbReference type="PANTHER" id="PTHR23410">
    <property type="entry name" value="RIBOSOMAL PROTEIN L5-RELATED"/>
    <property type="match status" value="1"/>
</dbReference>
<evidence type="ECO:0000256" key="4">
    <source>
        <dbReference type="ARBA" id="ARBA00022730"/>
    </source>
</evidence>
<gene>
    <name evidence="10" type="primary">RPL5_2</name>
    <name evidence="10" type="ORF">Ciccas_009651</name>
</gene>
<organism evidence="10 11">
    <name type="scientific">Cichlidogyrus casuarinus</name>
    <dbReference type="NCBI Taxonomy" id="1844966"/>
    <lineage>
        <taxon>Eukaryota</taxon>
        <taxon>Metazoa</taxon>
        <taxon>Spiralia</taxon>
        <taxon>Lophotrochozoa</taxon>
        <taxon>Platyhelminthes</taxon>
        <taxon>Monogenea</taxon>
        <taxon>Monopisthocotylea</taxon>
        <taxon>Dactylogyridea</taxon>
        <taxon>Ancyrocephalidae</taxon>
        <taxon>Cichlidogyrus</taxon>
    </lineage>
</organism>
<comment type="similarity">
    <text evidence="2">Belongs to the universal ribosomal protein uL18 family.</text>
</comment>
<evidence type="ECO:0000256" key="2">
    <source>
        <dbReference type="ARBA" id="ARBA00007116"/>
    </source>
</evidence>
<dbReference type="GO" id="GO:0022626">
    <property type="term" value="C:cytosolic ribosome"/>
    <property type="evidence" value="ECO:0007669"/>
    <property type="project" value="UniProtKB-ARBA"/>
</dbReference>
<dbReference type="Pfam" id="PF17144">
    <property type="entry name" value="Ribosomal_L5e"/>
    <property type="match status" value="1"/>
</dbReference>
<reference evidence="10 11" key="1">
    <citation type="submission" date="2024-11" db="EMBL/GenBank/DDBJ databases">
        <title>Adaptive evolution of stress response genes in parasites aligns with host niche diversity.</title>
        <authorList>
            <person name="Hahn C."/>
            <person name="Resl P."/>
        </authorList>
    </citation>
    <scope>NUCLEOTIDE SEQUENCE [LARGE SCALE GENOMIC DNA]</scope>
    <source>
        <strain evidence="10">EGGRZ-B1_66</strain>
        <tissue evidence="10">Body</tissue>
    </source>
</reference>
<keyword evidence="11" id="KW-1185">Reference proteome</keyword>
<dbReference type="FunFam" id="3.30.420.100:FF:000002">
    <property type="entry name" value="60S ribosomal protein L5"/>
    <property type="match status" value="1"/>
</dbReference>
<dbReference type="Gene3D" id="3.30.420.100">
    <property type="match status" value="1"/>
</dbReference>
<protein>
    <recommendedName>
        <fullName evidence="7">Large ribosomal subunit protein uL18</fullName>
    </recommendedName>
    <alternativeName>
        <fullName evidence="8">60S ribosomal protein L5</fullName>
    </alternativeName>
</protein>
<name>A0ABD2PXE9_9PLAT</name>
<comment type="caution">
    <text evidence="10">The sequence shown here is derived from an EMBL/GenBank/DDBJ whole genome shotgun (WGS) entry which is preliminary data.</text>
</comment>
<evidence type="ECO:0000256" key="1">
    <source>
        <dbReference type="ARBA" id="ARBA00004496"/>
    </source>
</evidence>
<proteinExistence type="inferred from homology"/>
<keyword evidence="5 10" id="KW-0689">Ribosomal protein</keyword>
<feature type="domain" description="Large ribosomal subunit protein uL18 C-terminal eukaryotes" evidence="9">
    <location>
        <begin position="236"/>
        <end position="290"/>
    </location>
</feature>
<dbReference type="PRINTS" id="PR00058">
    <property type="entry name" value="RIBOSOMALL5"/>
</dbReference>
<dbReference type="CDD" id="cd00432">
    <property type="entry name" value="Ribosomal_L18_L5e"/>
    <property type="match status" value="1"/>
</dbReference>
<dbReference type="GO" id="GO:1990904">
    <property type="term" value="C:ribonucleoprotein complex"/>
    <property type="evidence" value="ECO:0007669"/>
    <property type="project" value="UniProtKB-KW"/>
</dbReference>
<evidence type="ECO:0000256" key="5">
    <source>
        <dbReference type="ARBA" id="ARBA00022980"/>
    </source>
</evidence>
<keyword evidence="6" id="KW-0687">Ribonucleoprotein</keyword>
<dbReference type="Pfam" id="PF14204">
    <property type="entry name" value="Ribosomal_L18_c"/>
    <property type="match status" value="1"/>
</dbReference>
<evidence type="ECO:0000313" key="10">
    <source>
        <dbReference type="EMBL" id="KAL3311763.1"/>
    </source>
</evidence>
<accession>A0ABD2PXE9</accession>
<evidence type="ECO:0000256" key="7">
    <source>
        <dbReference type="ARBA" id="ARBA00035197"/>
    </source>
</evidence>
<dbReference type="SUPFAM" id="SSF53137">
    <property type="entry name" value="Translational machinery components"/>
    <property type="match status" value="1"/>
</dbReference>
<evidence type="ECO:0000313" key="11">
    <source>
        <dbReference type="Proteomes" id="UP001626550"/>
    </source>
</evidence>
<dbReference type="InterPro" id="IPR005485">
    <property type="entry name" value="Rbsml_uL18_euk_arch"/>
</dbReference>
<dbReference type="Proteomes" id="UP001626550">
    <property type="component" value="Unassembled WGS sequence"/>
</dbReference>
<dbReference type="AlphaFoldDB" id="A0ABD2PXE9"/>